<keyword evidence="4" id="KW-0274">FAD</keyword>
<dbReference type="Proteomes" id="UP000201613">
    <property type="component" value="Unassembled WGS sequence"/>
</dbReference>
<feature type="domain" description="Glucose-methanol-choline oxidoreductase N-terminal" evidence="6">
    <location>
        <begin position="79"/>
        <end position="299"/>
    </location>
</feature>
<evidence type="ECO:0000313" key="8">
    <source>
        <dbReference type="EMBL" id="SMY08858.1"/>
    </source>
</evidence>
<evidence type="ECO:0000313" key="9">
    <source>
        <dbReference type="Proteomes" id="UP000201613"/>
    </source>
</evidence>
<comment type="similarity">
    <text evidence="2">Belongs to the GMC oxidoreductase family.</text>
</comment>
<dbReference type="PANTHER" id="PTHR42784">
    <property type="entry name" value="PYRANOSE 2-OXIDASE"/>
    <property type="match status" value="1"/>
</dbReference>
<organism evidence="8 9">
    <name type="scientific">Flavimaricola marinus</name>
    <dbReference type="NCBI Taxonomy" id="1819565"/>
    <lineage>
        <taxon>Bacteria</taxon>
        <taxon>Pseudomonadati</taxon>
        <taxon>Pseudomonadota</taxon>
        <taxon>Alphaproteobacteria</taxon>
        <taxon>Rhodobacterales</taxon>
        <taxon>Paracoccaceae</taxon>
        <taxon>Flavimaricola</taxon>
    </lineage>
</organism>
<keyword evidence="5 8" id="KW-0560">Oxidoreductase</keyword>
<dbReference type="Gene3D" id="3.50.50.60">
    <property type="entry name" value="FAD/NAD(P)-binding domain"/>
    <property type="match status" value="2"/>
</dbReference>
<keyword evidence="3" id="KW-0285">Flavoprotein</keyword>
<dbReference type="EMBL" id="FXZK01000006">
    <property type="protein sequence ID" value="SMY08858.1"/>
    <property type="molecule type" value="Genomic_DNA"/>
</dbReference>
<dbReference type="Pfam" id="PF00732">
    <property type="entry name" value="GMC_oxred_N"/>
    <property type="match status" value="1"/>
</dbReference>
<sequence>METIKTDVVIIGSGVGGSAVARQIAGSGAKVLILERGDFLPNEPQNSDAEAVFGQARYKTKDEWQDAKGQRYRPGQYYYVGGHTKFYGTAMFRFRESDFDATEMDGGTSPAWPFSYKDIEPYYDQAEQLYGVRGQTGVDPTEPPRAAFPHAPVPHEPTIAALAERLSEQGLHPFHMPSAIDFGPGGTCRRCGTCDAFACRFDAKGDAETRVLRPLLAHPDVRLERCARVTRLRTDAQGQRIVAAEVSRGGEVFHVEASTFVLSAGAINSALILLRSACEAAPDGLANRSGVVGRYLMNHHLTGLMGVNPFAVNGTRFPKTLSVNDFYHGLPGDADARGNVQMLGNIQGAMIRATYPATPHVLANWLGRHSVDVLAMSEDLPNPDSRVRWRDGDQVEVDYQPGGSAAHDRFVRHVKRVLRRTGFPMVLRHSFGIQAPSHQCGTVRMGDDPKASALNDLCRAHDHPNLYVVDAGFFPSSAALNPALTIAAQALRVGAHLRQEIGAGMTRD</sequence>
<dbReference type="InterPro" id="IPR022357">
    <property type="entry name" value="MIP_CS"/>
</dbReference>
<reference evidence="8 9" key="1">
    <citation type="submission" date="2017-05" db="EMBL/GenBank/DDBJ databases">
        <authorList>
            <person name="Song R."/>
            <person name="Chenine A.L."/>
            <person name="Ruprecht R.M."/>
        </authorList>
    </citation>
    <scope>NUCLEOTIDE SEQUENCE [LARGE SCALE GENOMIC DNA]</scope>
    <source>
        <strain evidence="8 9">CECT 8899</strain>
    </source>
</reference>
<evidence type="ECO:0000256" key="2">
    <source>
        <dbReference type="ARBA" id="ARBA00010790"/>
    </source>
</evidence>
<evidence type="ECO:0000256" key="5">
    <source>
        <dbReference type="ARBA" id="ARBA00023002"/>
    </source>
</evidence>
<protein>
    <submittedName>
        <fullName evidence="8">Paromamine 6'-oxidase</fullName>
        <ecNumber evidence="8">1.1.3.43</ecNumber>
    </submittedName>
</protein>
<keyword evidence="9" id="KW-1185">Reference proteome</keyword>
<comment type="cofactor">
    <cofactor evidence="1">
        <name>FAD</name>
        <dbReference type="ChEBI" id="CHEBI:57692"/>
    </cofactor>
</comment>
<proteinExistence type="inferred from homology"/>
<evidence type="ECO:0000256" key="4">
    <source>
        <dbReference type="ARBA" id="ARBA00022827"/>
    </source>
</evidence>
<dbReference type="GO" id="GO:0050660">
    <property type="term" value="F:flavin adenine dinucleotide binding"/>
    <property type="evidence" value="ECO:0007669"/>
    <property type="project" value="InterPro"/>
</dbReference>
<dbReference type="RefSeq" id="WP_211096208.1">
    <property type="nucleotide sequence ID" value="NZ_FXZK01000006.1"/>
</dbReference>
<dbReference type="AlphaFoldDB" id="A0A238LGV8"/>
<dbReference type="InterPro" id="IPR007867">
    <property type="entry name" value="GMC_OxRtase_C"/>
</dbReference>
<evidence type="ECO:0000259" key="7">
    <source>
        <dbReference type="Pfam" id="PF05199"/>
    </source>
</evidence>
<dbReference type="Pfam" id="PF05199">
    <property type="entry name" value="GMC_oxred_C"/>
    <property type="match status" value="1"/>
</dbReference>
<dbReference type="InterPro" id="IPR051473">
    <property type="entry name" value="P2Ox-like"/>
</dbReference>
<dbReference type="InterPro" id="IPR036188">
    <property type="entry name" value="FAD/NAD-bd_sf"/>
</dbReference>
<dbReference type="EC" id="1.1.3.43" evidence="8"/>
<name>A0A238LGV8_9RHOB</name>
<evidence type="ECO:0000259" key="6">
    <source>
        <dbReference type="Pfam" id="PF00732"/>
    </source>
</evidence>
<dbReference type="PROSITE" id="PS00221">
    <property type="entry name" value="MIP"/>
    <property type="match status" value="1"/>
</dbReference>
<evidence type="ECO:0000256" key="3">
    <source>
        <dbReference type="ARBA" id="ARBA00022630"/>
    </source>
</evidence>
<dbReference type="InterPro" id="IPR000172">
    <property type="entry name" value="GMC_OxRdtase_N"/>
</dbReference>
<dbReference type="GO" id="GO:0016614">
    <property type="term" value="F:oxidoreductase activity, acting on CH-OH group of donors"/>
    <property type="evidence" value="ECO:0007669"/>
    <property type="project" value="InterPro"/>
</dbReference>
<feature type="domain" description="Glucose-methanol-choline oxidoreductase C-terminal" evidence="7">
    <location>
        <begin position="437"/>
        <end position="490"/>
    </location>
</feature>
<dbReference type="PANTHER" id="PTHR42784:SF1">
    <property type="entry name" value="PYRANOSE 2-OXIDASE"/>
    <property type="match status" value="1"/>
</dbReference>
<gene>
    <name evidence="8" type="primary">neoG</name>
    <name evidence="8" type="ORF">LOM8899_03017</name>
</gene>
<dbReference type="SUPFAM" id="SSF51905">
    <property type="entry name" value="FAD/NAD(P)-binding domain"/>
    <property type="match status" value="1"/>
</dbReference>
<accession>A0A238LGV8</accession>
<evidence type="ECO:0000256" key="1">
    <source>
        <dbReference type="ARBA" id="ARBA00001974"/>
    </source>
</evidence>